<evidence type="ECO:0000256" key="4">
    <source>
        <dbReference type="ARBA" id="ARBA00023163"/>
    </source>
</evidence>
<proteinExistence type="predicted"/>
<dbReference type="CDD" id="cd06288">
    <property type="entry name" value="PBP1_sucrose_transcription_regulator"/>
    <property type="match status" value="1"/>
</dbReference>
<dbReference type="GO" id="GO:0003677">
    <property type="term" value="F:DNA binding"/>
    <property type="evidence" value="ECO:0007669"/>
    <property type="project" value="UniProtKB-KW"/>
</dbReference>
<evidence type="ECO:0000313" key="7">
    <source>
        <dbReference type="Proteomes" id="UP000661894"/>
    </source>
</evidence>
<feature type="domain" description="HTH lacI-type" evidence="5">
    <location>
        <begin position="5"/>
        <end position="61"/>
    </location>
</feature>
<dbReference type="InterPro" id="IPR028082">
    <property type="entry name" value="Peripla_BP_I"/>
</dbReference>
<evidence type="ECO:0000256" key="2">
    <source>
        <dbReference type="ARBA" id="ARBA00023015"/>
    </source>
</evidence>
<keyword evidence="4" id="KW-0804">Transcription</keyword>
<sequence>MTRRPRIRDVAELAGVAPSTVSVVLNDTEGARVAGSTRDRVRAAAAELGYVPNSLARGLRTQRSGTLAFISDVIATTPYAGQLIQGAQDAAWEAGYLLMLVNTGGDKTLEEHAVRALRQQQVDGALYATMYHRSVTLPRVLDGLPTVLLDSRPAEGATTFVVPDEQQGAQSAVEELVRHGHRRIGFVRDLHDGPAVDRRLRGYEETLTAHGLEVDPGLVVRERSDSAGGDRAAGVLLDSERPPSAIFAFNDQMAIGVYRAAAARGVRIPQDLSVIGFDDLYVVSSELTPGLTTMALPHREMGRLAALALIAERDGAEPAGEMLVPCPVVRRGSVGPASPAAATPH</sequence>
<keyword evidence="7" id="KW-1185">Reference proteome</keyword>
<keyword evidence="2" id="KW-0805">Transcription regulation</keyword>
<evidence type="ECO:0000256" key="3">
    <source>
        <dbReference type="ARBA" id="ARBA00023125"/>
    </source>
</evidence>
<dbReference type="Gene3D" id="1.10.260.40">
    <property type="entry name" value="lambda repressor-like DNA-binding domains"/>
    <property type="match status" value="1"/>
</dbReference>
<dbReference type="SUPFAM" id="SSF53822">
    <property type="entry name" value="Periplasmic binding protein-like I"/>
    <property type="match status" value="1"/>
</dbReference>
<dbReference type="PANTHER" id="PTHR30146:SF148">
    <property type="entry name" value="HTH-TYPE TRANSCRIPTIONAL REPRESSOR PURR-RELATED"/>
    <property type="match status" value="1"/>
</dbReference>
<evidence type="ECO:0000259" key="5">
    <source>
        <dbReference type="PROSITE" id="PS50932"/>
    </source>
</evidence>
<dbReference type="Pfam" id="PF13377">
    <property type="entry name" value="Peripla_BP_3"/>
    <property type="match status" value="1"/>
</dbReference>
<evidence type="ECO:0000256" key="1">
    <source>
        <dbReference type="ARBA" id="ARBA00022491"/>
    </source>
</evidence>
<organism evidence="6 7">
    <name type="scientific">Oceanitalea stevensii</name>
    <dbReference type="NCBI Taxonomy" id="2763072"/>
    <lineage>
        <taxon>Bacteria</taxon>
        <taxon>Bacillati</taxon>
        <taxon>Actinomycetota</taxon>
        <taxon>Actinomycetes</taxon>
        <taxon>Micrococcales</taxon>
        <taxon>Bogoriellaceae</taxon>
        <taxon>Georgenia</taxon>
    </lineage>
</organism>
<protein>
    <submittedName>
        <fullName evidence="6">LacI family DNA-binding transcriptional regulator</fullName>
    </submittedName>
</protein>
<gene>
    <name evidence="6" type="ORF">H9624_11755</name>
</gene>
<dbReference type="Proteomes" id="UP000661894">
    <property type="component" value="Unassembled WGS sequence"/>
</dbReference>
<dbReference type="RefSeq" id="WP_251840089.1">
    <property type="nucleotide sequence ID" value="NZ_JACSPO010000006.1"/>
</dbReference>
<dbReference type="SMART" id="SM00354">
    <property type="entry name" value="HTH_LACI"/>
    <property type="match status" value="1"/>
</dbReference>
<keyword evidence="1" id="KW-0678">Repressor</keyword>
<accession>A0ABR8Z427</accession>
<reference evidence="6 7" key="1">
    <citation type="submission" date="2020-08" db="EMBL/GenBank/DDBJ databases">
        <title>A Genomic Blueprint of the Chicken Gut Microbiome.</title>
        <authorList>
            <person name="Gilroy R."/>
            <person name="Ravi A."/>
            <person name="Getino M."/>
            <person name="Pursley I."/>
            <person name="Horton D.L."/>
            <person name="Alikhan N.-F."/>
            <person name="Baker D."/>
            <person name="Gharbi K."/>
            <person name="Hall N."/>
            <person name="Watson M."/>
            <person name="Adriaenssens E.M."/>
            <person name="Foster-Nyarko E."/>
            <person name="Jarju S."/>
            <person name="Secka A."/>
            <person name="Antonio M."/>
            <person name="Oren A."/>
            <person name="Chaudhuri R."/>
            <person name="La Ragione R.M."/>
            <person name="Hildebrand F."/>
            <person name="Pallen M.J."/>
        </authorList>
    </citation>
    <scope>NUCLEOTIDE SEQUENCE [LARGE SCALE GENOMIC DNA]</scope>
    <source>
        <strain evidence="6 7">Sa1BUA1</strain>
    </source>
</reference>
<dbReference type="Pfam" id="PF00356">
    <property type="entry name" value="LacI"/>
    <property type="match status" value="1"/>
</dbReference>
<comment type="caution">
    <text evidence="6">The sequence shown here is derived from an EMBL/GenBank/DDBJ whole genome shotgun (WGS) entry which is preliminary data.</text>
</comment>
<name>A0ABR8Z427_9MICO</name>
<dbReference type="CDD" id="cd01392">
    <property type="entry name" value="HTH_LacI"/>
    <property type="match status" value="1"/>
</dbReference>
<dbReference type="EMBL" id="JACSPO010000006">
    <property type="protein sequence ID" value="MBD8062994.1"/>
    <property type="molecule type" value="Genomic_DNA"/>
</dbReference>
<dbReference type="InterPro" id="IPR046335">
    <property type="entry name" value="LacI/GalR-like_sensor"/>
</dbReference>
<dbReference type="Gene3D" id="3.40.50.2300">
    <property type="match status" value="2"/>
</dbReference>
<dbReference type="InterPro" id="IPR000843">
    <property type="entry name" value="HTH_LacI"/>
</dbReference>
<keyword evidence="3 6" id="KW-0238">DNA-binding</keyword>
<evidence type="ECO:0000313" key="6">
    <source>
        <dbReference type="EMBL" id="MBD8062994.1"/>
    </source>
</evidence>
<dbReference type="SUPFAM" id="SSF47413">
    <property type="entry name" value="lambda repressor-like DNA-binding domains"/>
    <property type="match status" value="1"/>
</dbReference>
<dbReference type="PANTHER" id="PTHR30146">
    <property type="entry name" value="LACI-RELATED TRANSCRIPTIONAL REPRESSOR"/>
    <property type="match status" value="1"/>
</dbReference>
<dbReference type="PROSITE" id="PS50932">
    <property type="entry name" value="HTH_LACI_2"/>
    <property type="match status" value="1"/>
</dbReference>
<dbReference type="InterPro" id="IPR010982">
    <property type="entry name" value="Lambda_DNA-bd_dom_sf"/>
</dbReference>